<dbReference type="Pfam" id="PF13193">
    <property type="entry name" value="AMP-binding_C"/>
    <property type="match status" value="1"/>
</dbReference>
<keyword evidence="4" id="KW-1185">Reference proteome</keyword>
<dbReference type="Gene3D" id="3.30.300.30">
    <property type="match status" value="1"/>
</dbReference>
<accession>A0A8H5MGT9</accession>
<feature type="domain" description="AMP-dependent synthetase/ligase" evidence="1">
    <location>
        <begin position="51"/>
        <end position="449"/>
    </location>
</feature>
<dbReference type="InterPro" id="IPR020845">
    <property type="entry name" value="AMP-binding_CS"/>
</dbReference>
<dbReference type="PANTHER" id="PTHR24096">
    <property type="entry name" value="LONG-CHAIN-FATTY-ACID--COA LIGASE"/>
    <property type="match status" value="1"/>
</dbReference>
<gene>
    <name evidence="3" type="ORF">D9757_000599</name>
</gene>
<dbReference type="GO" id="GO:0019748">
    <property type="term" value="P:secondary metabolic process"/>
    <property type="evidence" value="ECO:0007669"/>
    <property type="project" value="TreeGrafter"/>
</dbReference>
<dbReference type="PROSITE" id="PS00455">
    <property type="entry name" value="AMP_BINDING"/>
    <property type="match status" value="1"/>
</dbReference>
<dbReference type="InterPro" id="IPR045851">
    <property type="entry name" value="AMP-bd_C_sf"/>
</dbReference>
<dbReference type="InterPro" id="IPR042099">
    <property type="entry name" value="ANL_N_sf"/>
</dbReference>
<evidence type="ECO:0000259" key="2">
    <source>
        <dbReference type="Pfam" id="PF13193"/>
    </source>
</evidence>
<reference evidence="3 4" key="1">
    <citation type="journal article" date="2020" name="ISME J.">
        <title>Uncovering the hidden diversity of litter-decomposition mechanisms in mushroom-forming fungi.</title>
        <authorList>
            <person name="Floudas D."/>
            <person name="Bentzer J."/>
            <person name="Ahren D."/>
            <person name="Johansson T."/>
            <person name="Persson P."/>
            <person name="Tunlid A."/>
        </authorList>
    </citation>
    <scope>NUCLEOTIDE SEQUENCE [LARGE SCALE GENOMIC DNA]</scope>
    <source>
        <strain evidence="3 4">CBS 406.79</strain>
    </source>
</reference>
<dbReference type="SUPFAM" id="SSF56801">
    <property type="entry name" value="Acetyl-CoA synthetase-like"/>
    <property type="match status" value="1"/>
</dbReference>
<protein>
    <submittedName>
        <fullName evidence="3">Uncharacterized protein</fullName>
    </submittedName>
</protein>
<dbReference type="InterPro" id="IPR000873">
    <property type="entry name" value="AMP-dep_synth/lig_dom"/>
</dbReference>
<comment type="caution">
    <text evidence="3">The sequence shown here is derived from an EMBL/GenBank/DDBJ whole genome shotgun (WGS) entry which is preliminary data.</text>
</comment>
<dbReference type="PANTHER" id="PTHR24096:SF393">
    <property type="entry name" value="LIGASE, PUTATIVE-RELATED"/>
    <property type="match status" value="1"/>
</dbReference>
<sequence length="608" mass="67322">MNWTPKRSLAETDELLCAPGQLHELETRFIDGRLQRVYKNLWPTVRSFWAWTTEQHSEKTYVVFEGQRLTYKQVDEKVRRTASLFYTVYNIRKGDKLGICSRNCIEWLVGFWASQLLGAVFVGINAWLPLEPLTFCILHTECKVVILDAERAEKLEPIVDKLYTEGNAAGILVLNAQDGKGQWRRMVSFDEALVHYSGTSPPEEEEISPEDDSLIMFTSGTTGLPKGVLSTQRQFLTNVVNTQAGPRRAILRRGEDLVSPPQGPQRGALIAVPLFHVTGLTSYTLLSTMIGMKIILMRKWVPDEAVKLIRTENVGLAGGVPAMVYDLLESSLVGHPLEGLFFGGSPASEVLASQAQAAFPTARLSQAYGLTETNSVAVGIAGEDYMIRPGSTLGSTGFTVSLLNANYICFRGLACPVNDIMIMVDDRVASHGEAGEVFLRGPNVMKGYYRDPEATRQVLMADGWLKTGDIGVMDSEGFLYIKDRIKDLIIRGGENIPSISVENALYEDPRISEAAAVGVPDKRLGELVAAVVSLKTPYRGQVTESSLIESVRKRLPPFAVPVMIVIKNEPFHLTPSGKIMKPQLRDLARKHWEARRKDANDKVARANL</sequence>
<dbReference type="Proteomes" id="UP000518752">
    <property type="component" value="Unassembled WGS sequence"/>
</dbReference>
<dbReference type="Gene3D" id="3.40.50.12780">
    <property type="entry name" value="N-terminal domain of ligase-like"/>
    <property type="match status" value="1"/>
</dbReference>
<proteinExistence type="predicted"/>
<dbReference type="OrthoDB" id="10253115at2759"/>
<organism evidence="3 4">
    <name type="scientific">Collybiopsis confluens</name>
    <dbReference type="NCBI Taxonomy" id="2823264"/>
    <lineage>
        <taxon>Eukaryota</taxon>
        <taxon>Fungi</taxon>
        <taxon>Dikarya</taxon>
        <taxon>Basidiomycota</taxon>
        <taxon>Agaricomycotina</taxon>
        <taxon>Agaricomycetes</taxon>
        <taxon>Agaricomycetidae</taxon>
        <taxon>Agaricales</taxon>
        <taxon>Marasmiineae</taxon>
        <taxon>Omphalotaceae</taxon>
        <taxon>Collybiopsis</taxon>
    </lineage>
</organism>
<dbReference type="EMBL" id="JAACJN010000002">
    <property type="protein sequence ID" value="KAF5393503.1"/>
    <property type="molecule type" value="Genomic_DNA"/>
</dbReference>
<dbReference type="GO" id="GO:0016405">
    <property type="term" value="F:CoA-ligase activity"/>
    <property type="evidence" value="ECO:0007669"/>
    <property type="project" value="TreeGrafter"/>
</dbReference>
<evidence type="ECO:0000313" key="3">
    <source>
        <dbReference type="EMBL" id="KAF5393503.1"/>
    </source>
</evidence>
<dbReference type="InterPro" id="IPR025110">
    <property type="entry name" value="AMP-bd_C"/>
</dbReference>
<evidence type="ECO:0000313" key="4">
    <source>
        <dbReference type="Proteomes" id="UP000518752"/>
    </source>
</evidence>
<name>A0A8H5MGT9_9AGAR</name>
<feature type="domain" description="AMP-binding enzyme C-terminal" evidence="2">
    <location>
        <begin position="501"/>
        <end position="578"/>
    </location>
</feature>
<dbReference type="Pfam" id="PF00501">
    <property type="entry name" value="AMP-binding"/>
    <property type="match status" value="1"/>
</dbReference>
<evidence type="ECO:0000259" key="1">
    <source>
        <dbReference type="Pfam" id="PF00501"/>
    </source>
</evidence>
<dbReference type="AlphaFoldDB" id="A0A8H5MGT9"/>